<dbReference type="Proteomes" id="UP000009877">
    <property type="component" value="Unassembled WGS sequence"/>
</dbReference>
<dbReference type="SUPFAM" id="SSF103025">
    <property type="entry name" value="Folate-binding domain"/>
    <property type="match status" value="1"/>
</dbReference>
<dbReference type="AlphaFoldDB" id="M2XS29"/>
<comment type="caution">
    <text evidence="1">The sequence shown here is derived from an EMBL/GenBank/DDBJ whole genome shotgun (WGS) entry which is preliminary data.</text>
</comment>
<dbReference type="RefSeq" id="WP_006215738.1">
    <property type="nucleotide sequence ID" value="NZ_ANHZ02000028.1"/>
</dbReference>
<protein>
    <submittedName>
        <fullName evidence="1">Sarcosine oxidase gamma subunit</fullName>
    </submittedName>
</protein>
<dbReference type="GO" id="GO:1901053">
    <property type="term" value="P:sarcosine catabolic process"/>
    <property type="evidence" value="ECO:0007669"/>
    <property type="project" value="InterPro"/>
</dbReference>
<dbReference type="InterPro" id="IPR007375">
    <property type="entry name" value="SoxG"/>
</dbReference>
<dbReference type="EMBL" id="ANHZ02000028">
    <property type="protein sequence ID" value="EME35623.1"/>
    <property type="molecule type" value="Genomic_DNA"/>
</dbReference>
<dbReference type="Gene3D" id="3.30.1360.120">
    <property type="entry name" value="Probable tRNA modification gtpase trme, domain 1"/>
    <property type="match status" value="1"/>
</dbReference>
<dbReference type="Pfam" id="PF04268">
    <property type="entry name" value="SoxG"/>
    <property type="match status" value="1"/>
</dbReference>
<keyword evidence="2" id="KW-1185">Reference proteome</keyword>
<gene>
    <name evidence="1" type="ORF">C884_01510</name>
</gene>
<sequence>MAETTAPEIAALRRSPLHDLREEMAQAEVTGDRGVSIREIPFLTLIALRVAPGTTEAAAIESQLGVALPSGVGQVTGSPEATAVLWNGPDEFTVVQPDAMASGGVLPEELTAQLAGILEEHEARGQAVDVSANRTTIEVSGPSARAVLEKGCRMDLHPRGFPVGHAVSTNYGVVQVLLWRTGEQTWRIMPRASFAEHTARWFMDGMTEFGSQEVA</sequence>
<dbReference type="InterPro" id="IPR006280">
    <property type="entry name" value="SoxG_het"/>
</dbReference>
<dbReference type="InterPro" id="IPR027266">
    <property type="entry name" value="TrmE/GcvT-like"/>
</dbReference>
<name>M2XS29_9MICC</name>
<proteinExistence type="predicted"/>
<dbReference type="Gene3D" id="3.30.70.1520">
    <property type="entry name" value="Heterotetrameric sarcosine oxidase"/>
    <property type="match status" value="1"/>
</dbReference>
<evidence type="ECO:0000313" key="1">
    <source>
        <dbReference type="EMBL" id="EME35623.1"/>
    </source>
</evidence>
<evidence type="ECO:0000313" key="2">
    <source>
        <dbReference type="Proteomes" id="UP000009877"/>
    </source>
</evidence>
<reference evidence="1 2" key="1">
    <citation type="journal article" date="2014" name="Genome Announc.">
        <title>Draft Genome Sequence of Kocuria palustris PEL.</title>
        <authorList>
            <person name="Sharma G."/>
            <person name="Khatri I."/>
            <person name="Subramanian S."/>
        </authorList>
    </citation>
    <scope>NUCLEOTIDE SEQUENCE [LARGE SCALE GENOMIC DNA]</scope>
    <source>
        <strain evidence="1 2">PEL</strain>
    </source>
</reference>
<organism evidence="1 2">
    <name type="scientific">Kocuria palustris PEL</name>
    <dbReference type="NCBI Taxonomy" id="1236550"/>
    <lineage>
        <taxon>Bacteria</taxon>
        <taxon>Bacillati</taxon>
        <taxon>Actinomycetota</taxon>
        <taxon>Actinomycetes</taxon>
        <taxon>Micrococcales</taxon>
        <taxon>Micrococcaceae</taxon>
        <taxon>Kocuria</taxon>
    </lineage>
</organism>
<accession>M2XS29</accession>
<dbReference type="GO" id="GO:0008115">
    <property type="term" value="F:sarcosine oxidase activity"/>
    <property type="evidence" value="ECO:0007669"/>
    <property type="project" value="InterPro"/>
</dbReference>
<dbReference type="NCBIfam" id="TIGR01375">
    <property type="entry name" value="soxG"/>
    <property type="match status" value="1"/>
</dbReference>